<gene>
    <name evidence="1" type="ORF">ANCDUO_16722</name>
</gene>
<dbReference type="EMBL" id="KN741920">
    <property type="protein sequence ID" value="KIH53159.1"/>
    <property type="molecule type" value="Genomic_DNA"/>
</dbReference>
<evidence type="ECO:0000313" key="1">
    <source>
        <dbReference type="EMBL" id="KIH53159.1"/>
    </source>
</evidence>
<organism evidence="1 2">
    <name type="scientific">Ancylostoma duodenale</name>
    <dbReference type="NCBI Taxonomy" id="51022"/>
    <lineage>
        <taxon>Eukaryota</taxon>
        <taxon>Metazoa</taxon>
        <taxon>Ecdysozoa</taxon>
        <taxon>Nematoda</taxon>
        <taxon>Chromadorea</taxon>
        <taxon>Rhabditida</taxon>
        <taxon>Rhabditina</taxon>
        <taxon>Rhabditomorpha</taxon>
        <taxon>Strongyloidea</taxon>
        <taxon>Ancylostomatidae</taxon>
        <taxon>Ancylostomatinae</taxon>
        <taxon>Ancylostoma</taxon>
    </lineage>
</organism>
<name>A0A0C2G2P7_9BILA</name>
<sequence>MYQNKGIAPRTPKVLLRDAVACVLNRVWPRMLVAIDGSTYKYHPFFDHWVTDKMKELIDPGLEMLRSSFKWTPNTAGNECI</sequence>
<proteinExistence type="predicted"/>
<dbReference type="SUPFAM" id="SSF53067">
    <property type="entry name" value="Actin-like ATPase domain"/>
    <property type="match status" value="1"/>
</dbReference>
<protein>
    <submittedName>
        <fullName evidence="1">Uncharacterized protein</fullName>
    </submittedName>
</protein>
<dbReference type="OrthoDB" id="419537at2759"/>
<accession>A0A0C2G2P7</accession>
<dbReference type="AlphaFoldDB" id="A0A0C2G2P7"/>
<dbReference type="InterPro" id="IPR043129">
    <property type="entry name" value="ATPase_NBD"/>
</dbReference>
<evidence type="ECO:0000313" key="2">
    <source>
        <dbReference type="Proteomes" id="UP000054047"/>
    </source>
</evidence>
<dbReference type="Gene3D" id="3.40.367.20">
    <property type="match status" value="1"/>
</dbReference>
<keyword evidence="2" id="KW-1185">Reference proteome</keyword>
<dbReference type="Proteomes" id="UP000054047">
    <property type="component" value="Unassembled WGS sequence"/>
</dbReference>
<reference evidence="1 2" key="1">
    <citation type="submission" date="2013-12" db="EMBL/GenBank/DDBJ databases">
        <title>Draft genome of the parsitic nematode Ancylostoma duodenale.</title>
        <authorList>
            <person name="Mitreva M."/>
        </authorList>
    </citation>
    <scope>NUCLEOTIDE SEQUENCE [LARGE SCALE GENOMIC DNA]</scope>
    <source>
        <strain evidence="1 2">Zhejiang</strain>
    </source>
</reference>